<organism evidence="10 11">
    <name type="scientific">Microthyrium microscopicum</name>
    <dbReference type="NCBI Taxonomy" id="703497"/>
    <lineage>
        <taxon>Eukaryota</taxon>
        <taxon>Fungi</taxon>
        <taxon>Dikarya</taxon>
        <taxon>Ascomycota</taxon>
        <taxon>Pezizomycotina</taxon>
        <taxon>Dothideomycetes</taxon>
        <taxon>Dothideomycetes incertae sedis</taxon>
        <taxon>Microthyriales</taxon>
        <taxon>Microthyriaceae</taxon>
        <taxon>Microthyrium</taxon>
    </lineage>
</organism>
<dbReference type="InterPro" id="IPR004583">
    <property type="entry name" value="DNA_repair_Rad4"/>
</dbReference>
<dbReference type="InterPro" id="IPR042488">
    <property type="entry name" value="Rad4_BHD3_sf"/>
</dbReference>
<dbReference type="Gene3D" id="3.30.70.2460">
    <property type="entry name" value="Rad4, beta-hairpin domain BHD3"/>
    <property type="match status" value="1"/>
</dbReference>
<dbReference type="SMART" id="SM01032">
    <property type="entry name" value="BHD_3"/>
    <property type="match status" value="1"/>
</dbReference>
<dbReference type="Pfam" id="PF10404">
    <property type="entry name" value="BHD_2"/>
    <property type="match status" value="1"/>
</dbReference>
<proteinExistence type="inferred from homology"/>
<dbReference type="InterPro" id="IPR018327">
    <property type="entry name" value="BHD_2"/>
</dbReference>
<evidence type="ECO:0000256" key="5">
    <source>
        <dbReference type="ARBA" id="ARBA00023242"/>
    </source>
</evidence>
<dbReference type="EMBL" id="MU004234">
    <property type="protein sequence ID" value="KAF2669991.1"/>
    <property type="molecule type" value="Genomic_DNA"/>
</dbReference>
<dbReference type="SUPFAM" id="SSF54001">
    <property type="entry name" value="Cysteine proteinases"/>
    <property type="match status" value="1"/>
</dbReference>
<feature type="compositionally biased region" description="Acidic residues" evidence="6">
    <location>
        <begin position="7"/>
        <end position="21"/>
    </location>
</feature>
<feature type="region of interest" description="Disordered" evidence="6">
    <location>
        <begin position="656"/>
        <end position="715"/>
    </location>
</feature>
<evidence type="ECO:0000313" key="10">
    <source>
        <dbReference type="EMBL" id="KAF2669991.1"/>
    </source>
</evidence>
<keyword evidence="3" id="KW-0227">DNA damage</keyword>
<evidence type="ECO:0000259" key="9">
    <source>
        <dbReference type="SMART" id="SM01032"/>
    </source>
</evidence>
<sequence>MPKLQTVEDDSEDSDDFEWEDVEVDQFDDDTPLLPSERKMDFDGDSISITLSGPIVPIPSSKRRAARKPMSKVEKTRRLEAHKAHVLCLLYHSFIRNSWCNDDLLQKTVRKGIPLTAKLVTHLVPDPSAIQLQRSKFFKESLKQILELWRSAFSITEYGISRPHWRDPPRTFGLNDVEAFLDLEDFRSKAKQMSGSADYGAQLFCALLRGMGVETRLVCSLQPLPFAATSTTPVKPPSVITIYAVDSDEEMDNNGNHEQDSPSAPRRISRLGGGRRGRQNATVASSASKIVTNRRRSVARPRHPVFWVEAFDEAYQTWIPIDPMALGNMGKPFSLEPAQNDPDNTLSYVIAFEENGVARDVTRRYAKTYNAKTRKLRVEVTERGIEWFKKAMRIFRRKNPLDRDQLEDAAFIQRDISEGMPRNIEDFKGHPIYVLERHLYRDQVIHPKREVGKVGQNNKVGNSSNLEPVYRRQDVQTVKTAEKWFRLGRKLKEGEMPLKQIKARRGNDVPPDDEAAMAEPSVGVFAQFQTEVYVPPPVKDGRIFKNVFGNIDVYVRSMIPAGAVLVRSQYGKQAARLLGVDYAEAVTGFKFKGRHGTAVIAGVVVAAEYRDAIAAVLEGLAYMRETELEKARLSRVLALWRKFVIGLRIIERVKENDVPSRPGPSKPTIKQREPPAQEVDQGDGGGGFIMDDEPDHPHDVEMAEPDTEPEGGGFMVNEHDDGGGFILDNQVEGGGFMIGDPPEDEGVKRDEPPEHNHQNIPEPTRDTFQTQQETRAPSVPKSVEPPKELSDHDDNDSLLSHDPNEDEEEPDWLD</sequence>
<dbReference type="Gene3D" id="3.90.260.10">
    <property type="entry name" value="Transglutaminase-like"/>
    <property type="match status" value="1"/>
</dbReference>
<dbReference type="AlphaFoldDB" id="A0A6A6UEJ9"/>
<accession>A0A6A6UEJ9</accession>
<feature type="region of interest" description="Disordered" evidence="6">
    <location>
        <begin position="727"/>
        <end position="814"/>
    </location>
</feature>
<dbReference type="SMART" id="SM01031">
    <property type="entry name" value="BHD_2"/>
    <property type="match status" value="1"/>
</dbReference>
<dbReference type="PANTHER" id="PTHR12135">
    <property type="entry name" value="DNA REPAIR PROTEIN XP-C / RAD4"/>
    <property type="match status" value="1"/>
</dbReference>
<dbReference type="GO" id="GO:0005737">
    <property type="term" value="C:cytoplasm"/>
    <property type="evidence" value="ECO:0007669"/>
    <property type="project" value="TreeGrafter"/>
</dbReference>
<dbReference type="PANTHER" id="PTHR12135:SF0">
    <property type="entry name" value="DNA REPAIR PROTEIN COMPLEMENTING XP-C CELLS"/>
    <property type="match status" value="1"/>
</dbReference>
<feature type="domain" description="Rad4 beta-hairpin" evidence="9">
    <location>
        <begin position="543"/>
        <end position="617"/>
    </location>
</feature>
<evidence type="ECO:0000256" key="2">
    <source>
        <dbReference type="ARBA" id="ARBA00009525"/>
    </source>
</evidence>
<feature type="compositionally biased region" description="Polar residues" evidence="6">
    <location>
        <begin position="758"/>
        <end position="775"/>
    </location>
</feature>
<evidence type="ECO:0000256" key="3">
    <source>
        <dbReference type="ARBA" id="ARBA00022763"/>
    </source>
</evidence>
<dbReference type="GO" id="GO:0003697">
    <property type="term" value="F:single-stranded DNA binding"/>
    <property type="evidence" value="ECO:0007669"/>
    <property type="project" value="TreeGrafter"/>
</dbReference>
<dbReference type="GO" id="GO:0006289">
    <property type="term" value="P:nucleotide-excision repair"/>
    <property type="evidence" value="ECO:0007669"/>
    <property type="project" value="InterPro"/>
</dbReference>
<dbReference type="InterPro" id="IPR018328">
    <property type="entry name" value="Rad4_beta-hairpin_dom3"/>
</dbReference>
<feature type="compositionally biased region" description="Basic and acidic residues" evidence="6">
    <location>
        <begin position="745"/>
        <end position="757"/>
    </location>
</feature>
<dbReference type="GO" id="GO:0003684">
    <property type="term" value="F:damaged DNA binding"/>
    <property type="evidence" value="ECO:0007669"/>
    <property type="project" value="InterPro"/>
</dbReference>
<dbReference type="Gene3D" id="2.20.20.110">
    <property type="entry name" value="Rad4, beta-hairpin domain BHD1"/>
    <property type="match status" value="1"/>
</dbReference>
<evidence type="ECO:0000259" key="8">
    <source>
        <dbReference type="SMART" id="SM01031"/>
    </source>
</evidence>
<dbReference type="InterPro" id="IPR018326">
    <property type="entry name" value="Rad4_beta-hairpin_dom1"/>
</dbReference>
<feature type="domain" description="Rad4 beta-hairpin" evidence="8">
    <location>
        <begin position="478"/>
        <end position="536"/>
    </location>
</feature>
<comment type="subcellular location">
    <subcellularLocation>
        <location evidence="1">Nucleus</location>
    </subcellularLocation>
</comment>
<dbReference type="GO" id="GO:0071942">
    <property type="term" value="C:XPC complex"/>
    <property type="evidence" value="ECO:0007669"/>
    <property type="project" value="TreeGrafter"/>
</dbReference>
<comment type="similarity">
    <text evidence="2">Belongs to the XPC family.</text>
</comment>
<evidence type="ECO:0000256" key="4">
    <source>
        <dbReference type="ARBA" id="ARBA00023204"/>
    </source>
</evidence>
<feature type="region of interest" description="Disordered" evidence="6">
    <location>
        <begin position="250"/>
        <end position="288"/>
    </location>
</feature>
<evidence type="ECO:0000259" key="7">
    <source>
        <dbReference type="SMART" id="SM01030"/>
    </source>
</evidence>
<protein>
    <submittedName>
        <fullName evidence="10">Rad4-domain-containing protein</fullName>
    </submittedName>
</protein>
<reference evidence="10" key="1">
    <citation type="journal article" date="2020" name="Stud. Mycol.">
        <title>101 Dothideomycetes genomes: a test case for predicting lifestyles and emergence of pathogens.</title>
        <authorList>
            <person name="Haridas S."/>
            <person name="Albert R."/>
            <person name="Binder M."/>
            <person name="Bloem J."/>
            <person name="Labutti K."/>
            <person name="Salamov A."/>
            <person name="Andreopoulos B."/>
            <person name="Baker S."/>
            <person name="Barry K."/>
            <person name="Bills G."/>
            <person name="Bluhm B."/>
            <person name="Cannon C."/>
            <person name="Castanera R."/>
            <person name="Culley D."/>
            <person name="Daum C."/>
            <person name="Ezra D."/>
            <person name="Gonzalez J."/>
            <person name="Henrissat B."/>
            <person name="Kuo A."/>
            <person name="Liang C."/>
            <person name="Lipzen A."/>
            <person name="Lutzoni F."/>
            <person name="Magnuson J."/>
            <person name="Mondo S."/>
            <person name="Nolan M."/>
            <person name="Ohm R."/>
            <person name="Pangilinan J."/>
            <person name="Park H.-J."/>
            <person name="Ramirez L."/>
            <person name="Alfaro M."/>
            <person name="Sun H."/>
            <person name="Tritt A."/>
            <person name="Yoshinaga Y."/>
            <person name="Zwiers L.-H."/>
            <person name="Turgeon B."/>
            <person name="Goodwin S."/>
            <person name="Spatafora J."/>
            <person name="Crous P."/>
            <person name="Grigoriev I."/>
        </authorList>
    </citation>
    <scope>NUCLEOTIDE SEQUENCE</scope>
    <source>
        <strain evidence="10">CBS 115976</strain>
    </source>
</reference>
<dbReference type="Proteomes" id="UP000799302">
    <property type="component" value="Unassembled WGS sequence"/>
</dbReference>
<dbReference type="SMART" id="SM01030">
    <property type="entry name" value="BHD_1"/>
    <property type="match status" value="1"/>
</dbReference>
<feature type="compositionally biased region" description="Basic residues" evidence="6">
    <location>
        <begin position="267"/>
        <end position="278"/>
    </location>
</feature>
<dbReference type="InterPro" id="IPR036985">
    <property type="entry name" value="Transglutaminase-like_sf"/>
</dbReference>
<keyword evidence="11" id="KW-1185">Reference proteome</keyword>
<feature type="compositionally biased region" description="Polar residues" evidence="6">
    <location>
        <begin position="279"/>
        <end position="288"/>
    </location>
</feature>
<feature type="domain" description="Rad4 beta-hairpin" evidence="7">
    <location>
        <begin position="416"/>
        <end position="476"/>
    </location>
</feature>
<dbReference type="Gene3D" id="3.30.60.290">
    <property type="entry name" value="Rad4, beta-hairpin domain BHD2"/>
    <property type="match status" value="1"/>
</dbReference>
<gene>
    <name evidence="10" type="ORF">BT63DRAFT_400176</name>
</gene>
<feature type="region of interest" description="Disordered" evidence="6">
    <location>
        <begin position="1"/>
        <end position="21"/>
    </location>
</feature>
<dbReference type="Pfam" id="PF10403">
    <property type="entry name" value="BHD_1"/>
    <property type="match status" value="1"/>
</dbReference>
<dbReference type="GO" id="GO:0000111">
    <property type="term" value="C:nucleotide-excision repair factor 2 complex"/>
    <property type="evidence" value="ECO:0007669"/>
    <property type="project" value="TreeGrafter"/>
</dbReference>
<dbReference type="OrthoDB" id="300780at2759"/>
<dbReference type="InterPro" id="IPR018325">
    <property type="entry name" value="Rad4/PNGase_transGLS-fold"/>
</dbReference>
<evidence type="ECO:0000313" key="11">
    <source>
        <dbReference type="Proteomes" id="UP000799302"/>
    </source>
</evidence>
<evidence type="ECO:0000256" key="6">
    <source>
        <dbReference type="SAM" id="MobiDB-lite"/>
    </source>
</evidence>
<name>A0A6A6UEJ9_9PEZI</name>
<feature type="compositionally biased region" description="Acidic residues" evidence="6">
    <location>
        <begin position="804"/>
        <end position="814"/>
    </location>
</feature>
<dbReference type="InterPro" id="IPR038765">
    <property type="entry name" value="Papain-like_cys_pep_sf"/>
</dbReference>
<dbReference type="Pfam" id="PF03835">
    <property type="entry name" value="Rad4"/>
    <property type="match status" value="1"/>
</dbReference>
<evidence type="ECO:0000256" key="1">
    <source>
        <dbReference type="ARBA" id="ARBA00004123"/>
    </source>
</evidence>
<dbReference type="Pfam" id="PF10405">
    <property type="entry name" value="BHD_3"/>
    <property type="match status" value="1"/>
</dbReference>
<keyword evidence="5" id="KW-0539">Nucleus</keyword>
<keyword evidence="4" id="KW-0234">DNA repair</keyword>
<dbReference type="GO" id="GO:0006298">
    <property type="term" value="P:mismatch repair"/>
    <property type="evidence" value="ECO:0007669"/>
    <property type="project" value="TreeGrafter"/>
</dbReference>